<dbReference type="GO" id="GO:0046872">
    <property type="term" value="F:metal ion binding"/>
    <property type="evidence" value="ECO:0007669"/>
    <property type="project" value="UniProtKB-KW"/>
</dbReference>
<evidence type="ECO:0000313" key="15">
    <source>
        <dbReference type="Proteomes" id="UP001054837"/>
    </source>
</evidence>
<dbReference type="SMART" id="SM00033">
    <property type="entry name" value="CH"/>
    <property type="match status" value="1"/>
</dbReference>
<feature type="region of interest" description="Disordered" evidence="10">
    <location>
        <begin position="317"/>
        <end position="415"/>
    </location>
</feature>
<evidence type="ECO:0000259" key="13">
    <source>
        <dbReference type="PROSITE" id="PS51848"/>
    </source>
</evidence>
<evidence type="ECO:0000256" key="9">
    <source>
        <dbReference type="SAM" id="Coils"/>
    </source>
</evidence>
<dbReference type="Gene3D" id="2.10.110.10">
    <property type="entry name" value="Cysteine Rich Protein"/>
    <property type="match status" value="1"/>
</dbReference>
<dbReference type="SUPFAM" id="SSF57716">
    <property type="entry name" value="Glucocorticoid receptor-like (DNA-binding domain)"/>
    <property type="match status" value="1"/>
</dbReference>
<feature type="compositionally biased region" description="Basic and acidic residues" evidence="10">
    <location>
        <begin position="370"/>
        <end position="380"/>
    </location>
</feature>
<feature type="region of interest" description="Disordered" evidence="10">
    <location>
        <begin position="658"/>
        <end position="934"/>
    </location>
</feature>
<feature type="region of interest" description="Disordered" evidence="10">
    <location>
        <begin position="274"/>
        <end position="305"/>
    </location>
</feature>
<comment type="subcellular location">
    <subcellularLocation>
        <location evidence="1">Endosome</location>
    </subcellularLocation>
</comment>
<evidence type="ECO:0000256" key="7">
    <source>
        <dbReference type="ARBA" id="ARBA00023054"/>
    </source>
</evidence>
<feature type="compositionally biased region" description="Basic residues" evidence="10">
    <location>
        <begin position="1096"/>
        <end position="1112"/>
    </location>
</feature>
<dbReference type="EMBL" id="BPLQ01015723">
    <property type="protein sequence ID" value="GIY90859.1"/>
    <property type="molecule type" value="Genomic_DNA"/>
</dbReference>
<dbReference type="InterPro" id="IPR050540">
    <property type="entry name" value="F-actin_Monoox_Mical"/>
</dbReference>
<reference evidence="14 15" key="1">
    <citation type="submission" date="2021-06" db="EMBL/GenBank/DDBJ databases">
        <title>Caerostris darwini draft genome.</title>
        <authorList>
            <person name="Kono N."/>
            <person name="Arakawa K."/>
        </authorList>
    </citation>
    <scope>NUCLEOTIDE SEQUENCE [LARGE SCALE GENOMIC DNA]</scope>
</reference>
<proteinExistence type="predicted"/>
<feature type="compositionally biased region" description="Basic and acidic residues" evidence="10">
    <location>
        <begin position="540"/>
        <end position="553"/>
    </location>
</feature>
<comment type="caution">
    <text evidence="14">The sequence shown here is derived from an EMBL/GenBank/DDBJ whole genome shotgun (WGS) entry which is preliminary data.</text>
</comment>
<dbReference type="Pfam" id="PF00412">
    <property type="entry name" value="LIM"/>
    <property type="match status" value="1"/>
</dbReference>
<accession>A0AAV4XAN7</accession>
<evidence type="ECO:0000259" key="12">
    <source>
        <dbReference type="PROSITE" id="PS50023"/>
    </source>
</evidence>
<dbReference type="CDD" id="cd09358">
    <property type="entry name" value="LIM_Mical_like"/>
    <property type="match status" value="1"/>
</dbReference>
<organism evidence="14 15">
    <name type="scientific">Caerostris darwini</name>
    <dbReference type="NCBI Taxonomy" id="1538125"/>
    <lineage>
        <taxon>Eukaryota</taxon>
        <taxon>Metazoa</taxon>
        <taxon>Ecdysozoa</taxon>
        <taxon>Arthropoda</taxon>
        <taxon>Chelicerata</taxon>
        <taxon>Arachnida</taxon>
        <taxon>Araneae</taxon>
        <taxon>Araneomorphae</taxon>
        <taxon>Entelegynae</taxon>
        <taxon>Araneoidea</taxon>
        <taxon>Araneidae</taxon>
        <taxon>Caerostris</taxon>
    </lineage>
</organism>
<name>A0AAV4XAN7_9ARAC</name>
<evidence type="ECO:0000256" key="1">
    <source>
        <dbReference type="ARBA" id="ARBA00004177"/>
    </source>
</evidence>
<dbReference type="PANTHER" id="PTHR23167:SF46">
    <property type="entry name" value="EPS15 HOMOLOGY DOMAIN CONTAINING PROTEIN-BINDING PROTEIN 1, ISOFORM F"/>
    <property type="match status" value="1"/>
</dbReference>
<feature type="compositionally biased region" description="Polar residues" evidence="10">
    <location>
        <begin position="839"/>
        <end position="856"/>
    </location>
</feature>
<feature type="compositionally biased region" description="Basic and acidic residues" evidence="10">
    <location>
        <begin position="689"/>
        <end position="712"/>
    </location>
</feature>
<feature type="compositionally biased region" description="Polar residues" evidence="10">
    <location>
        <begin position="555"/>
        <end position="603"/>
    </location>
</feature>
<dbReference type="PROSITE" id="PS50021">
    <property type="entry name" value="CH"/>
    <property type="match status" value="1"/>
</dbReference>
<feature type="compositionally biased region" description="Polar residues" evidence="10">
    <location>
        <begin position="497"/>
        <end position="509"/>
    </location>
</feature>
<feature type="compositionally biased region" description="Polar residues" evidence="10">
    <location>
        <begin position="331"/>
        <end position="368"/>
    </location>
</feature>
<keyword evidence="3 8" id="KW-0479">Metal-binding</keyword>
<dbReference type="AlphaFoldDB" id="A0AAV4XAN7"/>
<feature type="compositionally biased region" description="Basic and acidic residues" evidence="10">
    <location>
        <begin position="291"/>
        <end position="305"/>
    </location>
</feature>
<dbReference type="InterPro" id="IPR036872">
    <property type="entry name" value="CH_dom_sf"/>
</dbReference>
<dbReference type="Pfam" id="PF00307">
    <property type="entry name" value="CH"/>
    <property type="match status" value="1"/>
</dbReference>
<feature type="coiled-coil region" evidence="9">
    <location>
        <begin position="934"/>
        <end position="964"/>
    </location>
</feature>
<feature type="domain" description="Calponin-homology (CH)" evidence="11">
    <location>
        <begin position="6"/>
        <end position="112"/>
    </location>
</feature>
<feature type="compositionally biased region" description="Pro residues" evidence="10">
    <location>
        <begin position="776"/>
        <end position="791"/>
    </location>
</feature>
<feature type="domain" description="LIM zinc-binding" evidence="12">
    <location>
        <begin position="151"/>
        <end position="213"/>
    </location>
</feature>
<dbReference type="PANTHER" id="PTHR23167">
    <property type="entry name" value="CALPONIN HOMOLOGY DOMAIN-CONTAINING PROTEIN DDB_G0272472-RELATED"/>
    <property type="match status" value="1"/>
</dbReference>
<dbReference type="PROSITE" id="PS50023">
    <property type="entry name" value="LIM_DOMAIN_2"/>
    <property type="match status" value="1"/>
</dbReference>
<feature type="compositionally biased region" description="Polar residues" evidence="10">
    <location>
        <begin position="381"/>
        <end position="415"/>
    </location>
</feature>
<feature type="compositionally biased region" description="Polar residues" evidence="10">
    <location>
        <begin position="799"/>
        <end position="810"/>
    </location>
</feature>
<feature type="region of interest" description="Disordered" evidence="10">
    <location>
        <begin position="523"/>
        <end position="612"/>
    </location>
</feature>
<keyword evidence="6 8" id="KW-0440">LIM domain</keyword>
<dbReference type="InterPro" id="IPR001715">
    <property type="entry name" value="CH_dom"/>
</dbReference>
<keyword evidence="4" id="KW-0967">Endosome</keyword>
<keyword evidence="2" id="KW-0597">Phosphoprotein</keyword>
<keyword evidence="15" id="KW-1185">Reference proteome</keyword>
<evidence type="ECO:0000256" key="8">
    <source>
        <dbReference type="PROSITE-ProRule" id="PRU00125"/>
    </source>
</evidence>
<dbReference type="FunFam" id="1.10.418.10:FF:000023">
    <property type="entry name" value="EH domain-binding protein 1 isoform X1"/>
    <property type="match status" value="1"/>
</dbReference>
<sequence length="1140" mass="126931">MDSQARGLIKGLENWAKRITTGYNDVNVQNMSSSFRDGLAFCAIIHHYRPDLIDFESLSRTNILENNSLAFSVAERQLGVPALLDAEDMVLHERPDRLSIITYLSQLHNCFENQNRVKTLKNIKRPQNNSAGPPSKVAAVQPKLLVTKRHEVCHVCNHRVFILERLIVDNKLYHTACFRCNKCNCLLNPGAYVESDTPGLYECAVCLPEESSMDTQDTSYDSSEDKNGSLSNSSSRPPSPVPRRDIPTKSPISETVDIARSSFLKQSLTPKSPELKKFSPLLGNGTSSPEDGIKKAVKKESEDNGISVKDKISAFESNRNSRLGSFGKSYELSSSNTVPSNASNSASRIPSDSPRTSVFSVSSPNVTEFINKKGLNEKDLPSSTVDGNSSNETLKTSLNVSSRKNEISSSQSDKLDCDNSTLAPILNKVPNTSFRHSLDLDSLSKQENTSKISPTRQFQIGEYKSPFRTSRDIFQTSLQPLKLGIPAANSTPKKESSSLPVTPITGSSDSLKISSVEIPQIRSTYARTLPRPGSDGDLLPEDKKPNSKSERDLSNVPQSKWSITTPRRSSLESYGKSTGASIQDNSITSGSTQNSSITSGSTKSLEENAAGAGKEIDSKYKFLNTLSTSSLRRDTSPYRRQLSEIPVPSVRHSLEIKSLTKSSEPKVGTTLLSESSEKPAITIQPIETQKSKEQVSKSEEKTAKSEVPETPEKIYPTDLNPFGDDDEGEVEYPDDLNPFGDDDDEGAGVKVTVTNDYDESKNPFASDDDDDDEKPPPQPKSPPPRPAPPQTSSPFRENNWMSSPTGSLRGTTKKRLAPKPPRVTDIFPNDSQDSEADASFNSMKSSPTGSRVSLRTPSPKLRKSKPAPLPPGPPSRQSSQADVTASSKQMKDADNMKLKSSASDEAAKQQVKKKKRPAPPVPIPKRKDNKKIPLKEIIREMKEIEEKQRECERQGRDIEILIRDRDKDEEPTVEEEENIMQLFELVNQKNALFRRQAELMYIKRSQRLEEQQANLEMKIRQLMEKPESEKNEEDKVKEEELILELMDIVDQRDCIINSIEMDRRRELEEDASVQEQIEIKNGDLPITAEIKEKNTGKAKKEKKAKKDKKDKKKAKDKDKKKNDGDDDEHKKSSKKKGLFR</sequence>
<evidence type="ECO:0000313" key="14">
    <source>
        <dbReference type="EMBL" id="GIY90859.1"/>
    </source>
</evidence>
<feature type="domain" description="BMERB" evidence="13">
    <location>
        <begin position="924"/>
        <end position="1075"/>
    </location>
</feature>
<keyword evidence="7 9" id="KW-0175">Coiled coil</keyword>
<protein>
    <submittedName>
        <fullName evidence="14">MICAL-like protein 2</fullName>
    </submittedName>
</protein>
<evidence type="ECO:0000256" key="2">
    <source>
        <dbReference type="ARBA" id="ARBA00022553"/>
    </source>
</evidence>
<dbReference type="SMART" id="SM01203">
    <property type="entry name" value="DUF3585"/>
    <property type="match status" value="1"/>
</dbReference>
<feature type="region of interest" description="Disordered" evidence="10">
    <location>
        <begin position="1076"/>
        <end position="1140"/>
    </location>
</feature>
<dbReference type="GO" id="GO:0005768">
    <property type="term" value="C:endosome"/>
    <property type="evidence" value="ECO:0007669"/>
    <property type="project" value="UniProtKB-SubCell"/>
</dbReference>
<dbReference type="PROSITE" id="PS51848">
    <property type="entry name" value="BMERB"/>
    <property type="match status" value="1"/>
</dbReference>
<dbReference type="InterPro" id="IPR022735">
    <property type="entry name" value="bMERB_dom"/>
</dbReference>
<dbReference type="Pfam" id="PF12130">
    <property type="entry name" value="bMERB_dom"/>
    <property type="match status" value="1"/>
</dbReference>
<evidence type="ECO:0000256" key="10">
    <source>
        <dbReference type="SAM" id="MobiDB-lite"/>
    </source>
</evidence>
<evidence type="ECO:0000256" key="6">
    <source>
        <dbReference type="ARBA" id="ARBA00023038"/>
    </source>
</evidence>
<feature type="compositionally biased region" description="Basic and acidic residues" evidence="10">
    <location>
        <begin position="1113"/>
        <end position="1130"/>
    </location>
</feature>
<dbReference type="InterPro" id="IPR001781">
    <property type="entry name" value="Znf_LIM"/>
</dbReference>
<evidence type="ECO:0000259" key="11">
    <source>
        <dbReference type="PROSITE" id="PS50021"/>
    </source>
</evidence>
<feature type="compositionally biased region" description="Basic residues" evidence="10">
    <location>
        <begin position="1131"/>
        <end position="1140"/>
    </location>
</feature>
<dbReference type="PROSITE" id="PS00478">
    <property type="entry name" value="LIM_DOMAIN_1"/>
    <property type="match status" value="1"/>
</dbReference>
<evidence type="ECO:0000256" key="5">
    <source>
        <dbReference type="ARBA" id="ARBA00022833"/>
    </source>
</evidence>
<feature type="region of interest" description="Disordered" evidence="10">
    <location>
        <begin position="214"/>
        <end position="252"/>
    </location>
</feature>
<keyword evidence="5 8" id="KW-0862">Zinc</keyword>
<feature type="compositionally biased region" description="Acidic residues" evidence="10">
    <location>
        <begin position="723"/>
        <end position="746"/>
    </location>
</feature>
<feature type="region of interest" description="Disordered" evidence="10">
    <location>
        <begin position="484"/>
        <end position="509"/>
    </location>
</feature>
<dbReference type="Gene3D" id="1.10.418.10">
    <property type="entry name" value="Calponin-like domain"/>
    <property type="match status" value="1"/>
</dbReference>
<gene>
    <name evidence="14" type="primary">MICALL2</name>
    <name evidence="14" type="ORF">CDAR_490911</name>
</gene>
<dbReference type="Proteomes" id="UP001054837">
    <property type="component" value="Unassembled WGS sequence"/>
</dbReference>
<evidence type="ECO:0000256" key="4">
    <source>
        <dbReference type="ARBA" id="ARBA00022753"/>
    </source>
</evidence>
<dbReference type="SUPFAM" id="SSF47576">
    <property type="entry name" value="Calponin-homology domain, CH-domain"/>
    <property type="match status" value="1"/>
</dbReference>
<evidence type="ECO:0000256" key="3">
    <source>
        <dbReference type="ARBA" id="ARBA00022723"/>
    </source>
</evidence>
<dbReference type="SMART" id="SM00132">
    <property type="entry name" value="LIM"/>
    <property type="match status" value="1"/>
</dbReference>